<protein>
    <submittedName>
        <fullName evidence="3">DUF3068 domain-containing protein</fullName>
    </submittedName>
</protein>
<evidence type="ECO:0000256" key="1">
    <source>
        <dbReference type="SAM" id="MobiDB-lite"/>
    </source>
</evidence>
<sequence>MRKFFAYAAVVLGAMLLVFAIALPTYVVPKGKVLPLDVVSTTATDPTPGNLLDASALASGKPVQDNGSKPECQGKNPQISCFMWKGLDMQSQRFTTAQEPSNDKVITLEVGQTLFRNDREEPKNLLSASIDRVTLDRKTQMPVPDPVSTVQINAPAQSGPGEVKASVAPFTRTGITYQFPMGTDRKSYDYFDMQILKARPIDFVGEEEQDGQKVYRFEQTVPPTELYSAIRERLEQDGDISVADEGTLAALRLKFPAKVWGLTEDQIRKNNVTDNEPPVEETDAEEAVDARDKKEDDLGPEVEMSRYYTVHRTIWVQPDTGVIVNGNEDVFQYYAQDQAEADEIAKNRDQEIANPTRTATFYPGKWNQASKDAQMDKAMEGKNKLRLMGTILPWTLGIIGVLLLVVGFVLARGSKRSAAAGEEYDHYDHYEHGNNHGNSFDNR</sequence>
<keyword evidence="4" id="KW-1185">Reference proteome</keyword>
<comment type="caution">
    <text evidence="3">The sequence shown here is derived from an EMBL/GenBank/DDBJ whole genome shotgun (WGS) entry which is preliminary data.</text>
</comment>
<evidence type="ECO:0000313" key="3">
    <source>
        <dbReference type="EMBL" id="RIX34096.1"/>
    </source>
</evidence>
<gene>
    <name evidence="3" type="ORF">D3M95_08290</name>
</gene>
<dbReference type="AlphaFoldDB" id="A0A418Q5U2"/>
<feature type="region of interest" description="Disordered" evidence="1">
    <location>
        <begin position="271"/>
        <end position="297"/>
    </location>
</feature>
<evidence type="ECO:0000256" key="2">
    <source>
        <dbReference type="SAM" id="Phobius"/>
    </source>
</evidence>
<feature type="compositionally biased region" description="Acidic residues" evidence="1">
    <location>
        <begin position="277"/>
        <end position="287"/>
    </location>
</feature>
<dbReference type="OrthoDB" id="153031at2"/>
<dbReference type="RefSeq" id="WP_119665004.1">
    <property type="nucleotide sequence ID" value="NZ_CP083647.1"/>
</dbReference>
<dbReference type="EMBL" id="QXJK01000009">
    <property type="protein sequence ID" value="RIX34096.1"/>
    <property type="molecule type" value="Genomic_DNA"/>
</dbReference>
<dbReference type="Proteomes" id="UP000285278">
    <property type="component" value="Unassembled WGS sequence"/>
</dbReference>
<keyword evidence="2" id="KW-1133">Transmembrane helix</keyword>
<keyword evidence="2" id="KW-0812">Transmembrane</keyword>
<feature type="compositionally biased region" description="Basic and acidic residues" evidence="1">
    <location>
        <begin position="288"/>
        <end position="297"/>
    </location>
</feature>
<dbReference type="Pfam" id="PF11271">
    <property type="entry name" value="PorA"/>
    <property type="match status" value="1"/>
</dbReference>
<proteinExistence type="predicted"/>
<feature type="transmembrane region" description="Helical" evidence="2">
    <location>
        <begin position="391"/>
        <end position="411"/>
    </location>
</feature>
<accession>A0A418Q5U2</accession>
<dbReference type="InterPro" id="IPR021424">
    <property type="entry name" value="PorA"/>
</dbReference>
<reference evidence="3 4" key="1">
    <citation type="submission" date="2018-09" db="EMBL/GenBank/DDBJ databases">
        <title>Optimization and identification of Corynebacterium falsenii FN1-14 from fish paste.</title>
        <authorList>
            <person name="Daroonpunt R."/>
            <person name="Tanasupawat S."/>
        </authorList>
    </citation>
    <scope>NUCLEOTIDE SEQUENCE [LARGE SCALE GENOMIC DNA]</scope>
    <source>
        <strain evidence="3 4">FN1-14</strain>
    </source>
</reference>
<evidence type="ECO:0000313" key="4">
    <source>
        <dbReference type="Proteomes" id="UP000285278"/>
    </source>
</evidence>
<keyword evidence="2" id="KW-0472">Membrane</keyword>
<name>A0A418Q5U2_9CORY</name>
<organism evidence="3 4">
    <name type="scientific">Corynebacterium falsenii</name>
    <dbReference type="NCBI Taxonomy" id="108486"/>
    <lineage>
        <taxon>Bacteria</taxon>
        <taxon>Bacillati</taxon>
        <taxon>Actinomycetota</taxon>
        <taxon>Actinomycetes</taxon>
        <taxon>Mycobacteriales</taxon>
        <taxon>Corynebacteriaceae</taxon>
        <taxon>Corynebacterium</taxon>
    </lineage>
</organism>
<dbReference type="STRING" id="1451189.CFAL_01015"/>